<evidence type="ECO:0000256" key="3">
    <source>
        <dbReference type="ARBA" id="ARBA00023002"/>
    </source>
</evidence>
<evidence type="ECO:0000313" key="6">
    <source>
        <dbReference type="EMBL" id="RIH63984.1"/>
    </source>
</evidence>
<evidence type="ECO:0000256" key="1">
    <source>
        <dbReference type="ARBA" id="ARBA00001964"/>
    </source>
</evidence>
<dbReference type="InterPro" id="IPR033248">
    <property type="entry name" value="Transketolase_C"/>
</dbReference>
<dbReference type="PANTHER" id="PTHR43257:SF2">
    <property type="entry name" value="PYRUVATE DEHYDROGENASE E1 COMPONENT SUBUNIT BETA"/>
    <property type="match status" value="1"/>
</dbReference>
<accession>A0A399CWA0</accession>
<dbReference type="PANTHER" id="PTHR43257">
    <property type="entry name" value="PYRUVATE DEHYDROGENASE E1 COMPONENT BETA SUBUNIT"/>
    <property type="match status" value="1"/>
</dbReference>
<evidence type="ECO:0000259" key="5">
    <source>
        <dbReference type="SMART" id="SM00861"/>
    </source>
</evidence>
<dbReference type="EMBL" id="QWET01000014">
    <property type="protein sequence ID" value="RIH63984.1"/>
    <property type="molecule type" value="Genomic_DNA"/>
</dbReference>
<keyword evidence="4" id="KW-0786">Thiamine pyrophosphate</keyword>
<proteinExistence type="predicted"/>
<keyword evidence="7" id="KW-1185">Reference proteome</keyword>
<reference evidence="6 7" key="1">
    <citation type="journal article" date="2015" name="Int. J. Syst. Evol. Microbiol.">
        <title>Mariniphaga sediminis sp. nov., isolated from coastal sediment.</title>
        <authorList>
            <person name="Wang F.Q."/>
            <person name="Shen Q.Y."/>
            <person name="Chen G.J."/>
            <person name="Du Z.J."/>
        </authorList>
    </citation>
    <scope>NUCLEOTIDE SEQUENCE [LARGE SCALE GENOMIC DNA]</scope>
    <source>
        <strain evidence="6 7">SY21</strain>
    </source>
</reference>
<evidence type="ECO:0000313" key="7">
    <source>
        <dbReference type="Proteomes" id="UP000266441"/>
    </source>
</evidence>
<dbReference type="AlphaFoldDB" id="A0A399CWA0"/>
<comment type="cofactor">
    <cofactor evidence="1">
        <name>thiamine diphosphate</name>
        <dbReference type="ChEBI" id="CHEBI:58937"/>
    </cofactor>
</comment>
<dbReference type="CDD" id="cd02000">
    <property type="entry name" value="TPP_E1_PDC_ADC_BCADC"/>
    <property type="match status" value="1"/>
</dbReference>
<dbReference type="CDD" id="cd07036">
    <property type="entry name" value="TPP_PYR_E1-PDHc-beta_like"/>
    <property type="match status" value="1"/>
</dbReference>
<dbReference type="Gene3D" id="3.40.50.970">
    <property type="match status" value="2"/>
</dbReference>
<protein>
    <recommendedName>
        <fullName evidence="5">Transketolase-like pyrimidine-binding domain-containing protein</fullName>
    </recommendedName>
</protein>
<dbReference type="SMART" id="SM00861">
    <property type="entry name" value="Transket_pyr"/>
    <property type="match status" value="1"/>
</dbReference>
<dbReference type="Pfam" id="PF02780">
    <property type="entry name" value="Transketolase_C"/>
    <property type="match status" value="1"/>
</dbReference>
<dbReference type="InterPro" id="IPR001017">
    <property type="entry name" value="DH_E1"/>
</dbReference>
<dbReference type="GO" id="GO:0016624">
    <property type="term" value="F:oxidoreductase activity, acting on the aldehyde or oxo group of donors, disulfide as acceptor"/>
    <property type="evidence" value="ECO:0007669"/>
    <property type="project" value="InterPro"/>
</dbReference>
<keyword evidence="3" id="KW-0560">Oxidoreductase</keyword>
<comment type="function">
    <text evidence="2">E1 component of the 2-oxoglutarate dehydrogenase (OGDH) complex which catalyzes the decarboxylation of 2-oxoglutarate, the first step in the conversion of 2-oxoglutarate to succinyl-CoA and CO(2).</text>
</comment>
<dbReference type="SUPFAM" id="SSF52518">
    <property type="entry name" value="Thiamin diphosphate-binding fold (THDP-binding)"/>
    <property type="match status" value="2"/>
</dbReference>
<dbReference type="SUPFAM" id="SSF52922">
    <property type="entry name" value="TK C-terminal domain-like"/>
    <property type="match status" value="1"/>
</dbReference>
<sequence length="724" mass="79059">MKFLKVTPELDYKKIIVSQNDYEGTDSNLLAGMAFEIFLIREFENMLLTLADGGCIHGPVHTSIGQEACAAGAMSVLNPTDKIASTHRAHHHYLAKLIGSYFSAGFNILKDKIPETLTEGVTQLLGEVMGLSVGCCGGRGGSMHLRNKEIGFIGSNAIVAGGVPLATGAAFASKFNKKKEVTVCFLGDGAVHQGAFHEAINLAGIWELPIIYVIENNQYAVGTSVKAAAGMDDLAQKGSAYRCVSRIVDGMDPLAVMLAVNEAKEIIEKVKKPVLIEAKCYRFPHHAGPVSGSNFGYRTKEEEEKWRKKDPYTAYPDKLAEYNLLSDEQIEQIKEKSNGIVQAAVDHCTILEGKNFIVKDGLWPDIKKVEDGLRSEGTEFNDILFREKEDFKTFEEIIYSDAIAAVTGRNMEKDNNVFVLGEEVAHFGGGPYGATKGLFQKYPDRVLNTPISEAGFTGLAGGAAMDGLYPVVEIMFADFTLVAADQLFNQIGKLRHMYGNTTHMPVVVRIRIATGCGYGGQHSMDPVGLYSLFSGWRIIAPSNAFDYVGLFNSAIRSTDPVLLLEHNKLYPQKFDIPAGNLDYFVKMGKANVIRSGSDVTVLSYSSGIKLCAEAAEELVKEGIETEIIDLRTVSPADIDYELIGQSLKKTGAILVVEQAAKSLGIGKAIAYECQMRFFDYLDSPIALVNGLDIPPPVSKPLEEECLPGITQVRNMIFRVARRQV</sequence>
<dbReference type="Pfam" id="PF02779">
    <property type="entry name" value="Transket_pyr"/>
    <property type="match status" value="1"/>
</dbReference>
<dbReference type="InterPro" id="IPR009014">
    <property type="entry name" value="Transketo_C/PFOR_II"/>
</dbReference>
<dbReference type="Pfam" id="PF00676">
    <property type="entry name" value="E1_dh"/>
    <property type="match status" value="1"/>
</dbReference>
<evidence type="ECO:0000256" key="2">
    <source>
        <dbReference type="ARBA" id="ARBA00003906"/>
    </source>
</evidence>
<organism evidence="6 7">
    <name type="scientific">Mariniphaga sediminis</name>
    <dbReference type="NCBI Taxonomy" id="1628158"/>
    <lineage>
        <taxon>Bacteria</taxon>
        <taxon>Pseudomonadati</taxon>
        <taxon>Bacteroidota</taxon>
        <taxon>Bacteroidia</taxon>
        <taxon>Marinilabiliales</taxon>
        <taxon>Prolixibacteraceae</taxon>
        <taxon>Mariniphaga</taxon>
    </lineage>
</organism>
<feature type="domain" description="Transketolase-like pyrimidine-binding" evidence="5">
    <location>
        <begin position="397"/>
        <end position="572"/>
    </location>
</feature>
<evidence type="ECO:0000256" key="4">
    <source>
        <dbReference type="ARBA" id="ARBA00023052"/>
    </source>
</evidence>
<dbReference type="InterPro" id="IPR005475">
    <property type="entry name" value="Transketolase-like_Pyr-bd"/>
</dbReference>
<name>A0A399CWA0_9BACT</name>
<comment type="caution">
    <text evidence="6">The sequence shown here is derived from an EMBL/GenBank/DDBJ whole genome shotgun (WGS) entry which is preliminary data.</text>
</comment>
<dbReference type="OrthoDB" id="9769337at2"/>
<dbReference type="Gene3D" id="3.40.50.920">
    <property type="match status" value="1"/>
</dbReference>
<dbReference type="Proteomes" id="UP000266441">
    <property type="component" value="Unassembled WGS sequence"/>
</dbReference>
<gene>
    <name evidence="6" type="ORF">D1164_16760</name>
</gene>
<dbReference type="RefSeq" id="WP_119351046.1">
    <property type="nucleotide sequence ID" value="NZ_QWET01000014.1"/>
</dbReference>
<dbReference type="InterPro" id="IPR029061">
    <property type="entry name" value="THDP-binding"/>
</dbReference>